<dbReference type="STRING" id="1440763.BJI69_14315"/>
<reference evidence="2" key="1">
    <citation type="submission" date="2016-09" db="EMBL/GenBank/DDBJ databases">
        <authorList>
            <person name="Lysoe E."/>
        </authorList>
    </citation>
    <scope>NUCLEOTIDE SEQUENCE [LARGE SCALE GENOMIC DNA]</scope>
    <source>
        <strain evidence="2">LJ96T</strain>
    </source>
</reference>
<dbReference type="AlphaFoldDB" id="A0A1L3EVA7"/>
<dbReference type="EMBL" id="CP017480">
    <property type="protein sequence ID" value="APG04950.1"/>
    <property type="molecule type" value="Genomic_DNA"/>
</dbReference>
<protein>
    <submittedName>
        <fullName evidence="1">Uncharacterized protein</fullName>
    </submittedName>
</protein>
<accession>A0A1L3EVA7</accession>
<evidence type="ECO:0000313" key="1">
    <source>
        <dbReference type="EMBL" id="APG04950.1"/>
    </source>
</evidence>
<gene>
    <name evidence="1" type="ORF">BJI69_14315</name>
</gene>
<dbReference type="RefSeq" id="WP_046966048.1">
    <property type="nucleotide sequence ID" value="NZ_CP017480.1"/>
</dbReference>
<proteinExistence type="predicted"/>
<dbReference type="KEGG" id="lrz:BJI69_14315"/>
<organism evidence="1 2">
    <name type="scientific">Luteibacter rhizovicinus DSM 16549</name>
    <dbReference type="NCBI Taxonomy" id="1440763"/>
    <lineage>
        <taxon>Bacteria</taxon>
        <taxon>Pseudomonadati</taxon>
        <taxon>Pseudomonadota</taxon>
        <taxon>Gammaproteobacteria</taxon>
        <taxon>Lysobacterales</taxon>
        <taxon>Rhodanobacteraceae</taxon>
        <taxon>Luteibacter</taxon>
    </lineage>
</organism>
<name>A0A1L3EVA7_9GAMM</name>
<dbReference type="Proteomes" id="UP000182987">
    <property type="component" value="Chromosome"/>
</dbReference>
<evidence type="ECO:0000313" key="2">
    <source>
        <dbReference type="Proteomes" id="UP000182987"/>
    </source>
</evidence>
<keyword evidence="2" id="KW-1185">Reference proteome</keyword>
<dbReference type="OrthoDB" id="6007561at2"/>
<sequence length="105" mass="10887">MAKFTKSFRGVKNGEIYPTDFVQGDDCPKELEAGAKACGALNGAVQLTAGEQFVSGKAADVIASLNDEKDVDLLKEALAAEAGGQRSRQTVVDAITAAIAVLSQD</sequence>